<accession>E0UD65</accession>
<gene>
    <name evidence="2" type="ordered locus">Cyan7822_0931</name>
</gene>
<protein>
    <recommendedName>
        <fullName evidence="1">Helicase HerA central domain-containing protein</fullName>
    </recommendedName>
</protein>
<organism evidence="2 3">
    <name type="scientific">Gloeothece verrucosa (strain PCC 7822)</name>
    <name type="common">Cyanothece sp. (strain PCC 7822)</name>
    <dbReference type="NCBI Taxonomy" id="497965"/>
    <lineage>
        <taxon>Bacteria</taxon>
        <taxon>Bacillati</taxon>
        <taxon>Cyanobacteriota</taxon>
        <taxon>Cyanophyceae</taxon>
        <taxon>Oscillatoriophycideae</taxon>
        <taxon>Chroococcales</taxon>
        <taxon>Aphanothecaceae</taxon>
        <taxon>Gloeothece</taxon>
        <taxon>Gloeothece verrucosa</taxon>
    </lineage>
</organism>
<dbReference type="KEGG" id="cyj:Cyan7822_0931"/>
<dbReference type="SUPFAM" id="SSF52540">
    <property type="entry name" value="P-loop containing nucleoside triphosphate hydrolases"/>
    <property type="match status" value="1"/>
</dbReference>
<dbReference type="AlphaFoldDB" id="E0UD65"/>
<reference evidence="3" key="1">
    <citation type="journal article" date="2011" name="MBio">
        <title>Novel metabolic attributes of the genus Cyanothece, comprising a group of unicellular nitrogen-fixing Cyanobacteria.</title>
        <authorList>
            <person name="Bandyopadhyay A."/>
            <person name="Elvitigala T."/>
            <person name="Welsh E."/>
            <person name="Stockel J."/>
            <person name="Liberton M."/>
            <person name="Min H."/>
            <person name="Sherman L.A."/>
            <person name="Pakrasi H.B."/>
        </authorList>
    </citation>
    <scope>NUCLEOTIDE SEQUENCE [LARGE SCALE GENOMIC DNA]</scope>
    <source>
        <strain evidence="3">PCC 7822</strain>
    </source>
</reference>
<dbReference type="EMBL" id="CP002198">
    <property type="protein sequence ID" value="ADN12945.1"/>
    <property type="molecule type" value="Genomic_DNA"/>
</dbReference>
<dbReference type="HOGENOM" id="CLU_011112_0_0_3"/>
<dbReference type="Proteomes" id="UP000008206">
    <property type="component" value="Chromosome"/>
</dbReference>
<dbReference type="eggNOG" id="COG0433">
    <property type="taxonomic scope" value="Bacteria"/>
</dbReference>
<dbReference type="STRING" id="497965.Cyan7822_0931"/>
<feature type="domain" description="Helicase HerA central" evidence="1">
    <location>
        <begin position="481"/>
        <end position="531"/>
    </location>
</feature>
<proteinExistence type="predicted"/>
<sequence length="942" mass="106116">MKPKIPKISIKEGSRTFTMTPIENHLHLQAMVSIRLRNRHLGAYLLKKNKSAPWQLVFGFSCEGIHSFLSAEEIEGVFDQVEAGLKDFPQSESVTFHLGAFKTDRDRQSSLASLIKRAPTDEVKFLLTGERQRVQELAASGLREPKVLKVYVTYTFGSSEQEYSDWTERALGKLEESLGWMRGEGAATQAIRLEQMLGAGFNNGYLVWEQLFINKLKLKIAPMTETELWETLWYRLNSRTAPIEIPQLLIFDEDGIREEINSEVHSATLLFADSVPKADRKWIKCGNKYTSVLTFWDKPAGWKDKRQQLHYLWDVIARDLVTDTEIFCQITPANPTLVRTTVQRLIKQSTSATVRANERQNVDVAASINAKRSVEAQESLYEGAVPFHTGITFLVHRNTLEELDDANRSLENFFLRPAWVVRETEVAWKIWLQTLPIVQEKLLSFRYGNRRLVYLSKELPGLIPIVTTLSPDKDGLELIGEDGGTPVYINLFRSEGKHLGVFGTTRSGKSVLVSGILTHALARNVPVVALDYPKPDGTSTFTDYTEFVSPLGAYFDVGAESINLFERPDLSALPPDEQARRFEDYKDFLSGCLVAMVVGVNTEETLKTTIRTVLYCILNRFFADDIILERYQKAEAEGLGTQAWQEIPTLRDYLQFCTLEEISNLLQLEEGINWNLVPKALEQIRLRLIYWANSRVGKAISSPSTVPTDSMLLVFALRQVSQSEDAAILSLVAYAAALRRAMASPMSIFFIDESPILFQFPEIAQLVAMLCANGAKAGIRVIITAQDPNTIALSGKVGAQILQNLSVRLIGRIQRTATPSFVQIFGYPVEIIAQCERFLPNKQGVFTGWLLDDSGIYTFCRYYPAYVQLGVVANNPDEQAIRAEYLLHYPDKFEAIAFFSQILCRSLRSGVSLADLFEGEDIKPKTGTETIKEKENLILSGF</sequence>
<dbReference type="Gene3D" id="3.40.50.300">
    <property type="entry name" value="P-loop containing nucleotide triphosphate hydrolases"/>
    <property type="match status" value="2"/>
</dbReference>
<evidence type="ECO:0000259" key="1">
    <source>
        <dbReference type="Pfam" id="PF01935"/>
    </source>
</evidence>
<dbReference type="InterPro" id="IPR002789">
    <property type="entry name" value="HerA_central"/>
</dbReference>
<name>E0UD65_GLOV7</name>
<dbReference type="RefSeq" id="WP_013321054.1">
    <property type="nucleotide sequence ID" value="NC_014501.1"/>
</dbReference>
<evidence type="ECO:0000313" key="3">
    <source>
        <dbReference type="Proteomes" id="UP000008206"/>
    </source>
</evidence>
<dbReference type="OrthoDB" id="494122at2"/>
<evidence type="ECO:0000313" key="2">
    <source>
        <dbReference type="EMBL" id="ADN12945.1"/>
    </source>
</evidence>
<keyword evidence="3" id="KW-1185">Reference proteome</keyword>
<dbReference type="InterPro" id="IPR027417">
    <property type="entry name" value="P-loop_NTPase"/>
</dbReference>
<dbReference type="Pfam" id="PF01935">
    <property type="entry name" value="DUF87"/>
    <property type="match status" value="1"/>
</dbReference>